<reference evidence="2" key="1">
    <citation type="submission" date="2023-11" db="EMBL/GenBank/DDBJ databases">
        <title>The genome sequences of three competitors of mushroom-forming fungi.</title>
        <authorList>
            <person name="Beijen E."/>
            <person name="Ohm R.A."/>
        </authorList>
    </citation>
    <scope>NUCLEOTIDE SEQUENCE</scope>
    <source>
        <strain evidence="2">CBS 100526</strain>
    </source>
</reference>
<name>A0AAE1M1G0_9HYPO</name>
<dbReference type="GeneID" id="87921453"/>
<proteinExistence type="predicted"/>
<evidence type="ECO:0000313" key="3">
    <source>
        <dbReference type="Proteomes" id="UP001273209"/>
    </source>
</evidence>
<protein>
    <submittedName>
        <fullName evidence="2">Uncharacterized protein</fullName>
    </submittedName>
</protein>
<dbReference type="AlphaFoldDB" id="A0AAE1M1G0"/>
<feature type="region of interest" description="Disordered" evidence="1">
    <location>
        <begin position="121"/>
        <end position="145"/>
    </location>
</feature>
<sequence length="168" mass="17467">MGGYAMLMDVYAFVAVSGSRAEMDGTAQRSAAQRSTAQHRQMYQLTAPAGYILLHPKRHSTAAADSAHHAIIPEQFHSLKLSHKPPNNQNPNHPNHPHTNTFKMRAAAVVALFAATAMAQTGGTASPTNGTSVTQTGKPTSAPTNAAGSLSQNILLGVGAAAVFAANL</sequence>
<accession>A0AAE1M1G0</accession>
<gene>
    <name evidence="2" type="ORF">Triagg1_6876</name>
</gene>
<dbReference type="EMBL" id="JAWRVG010000028">
    <property type="protein sequence ID" value="KAK4069746.1"/>
    <property type="molecule type" value="Genomic_DNA"/>
</dbReference>
<organism evidence="2 3">
    <name type="scientific">Trichoderma aggressivum f. europaeum</name>
    <dbReference type="NCBI Taxonomy" id="173218"/>
    <lineage>
        <taxon>Eukaryota</taxon>
        <taxon>Fungi</taxon>
        <taxon>Dikarya</taxon>
        <taxon>Ascomycota</taxon>
        <taxon>Pezizomycotina</taxon>
        <taxon>Sordariomycetes</taxon>
        <taxon>Hypocreomycetidae</taxon>
        <taxon>Hypocreales</taxon>
        <taxon>Hypocreaceae</taxon>
        <taxon>Trichoderma</taxon>
    </lineage>
</organism>
<dbReference type="Proteomes" id="UP001273209">
    <property type="component" value="Unassembled WGS sequence"/>
</dbReference>
<feature type="compositionally biased region" description="Polar residues" evidence="1">
    <location>
        <begin position="126"/>
        <end position="145"/>
    </location>
</feature>
<comment type="caution">
    <text evidence="2">The sequence shown here is derived from an EMBL/GenBank/DDBJ whole genome shotgun (WGS) entry which is preliminary data.</text>
</comment>
<feature type="region of interest" description="Disordered" evidence="1">
    <location>
        <begin position="80"/>
        <end position="100"/>
    </location>
</feature>
<evidence type="ECO:0000313" key="2">
    <source>
        <dbReference type="EMBL" id="KAK4069746.1"/>
    </source>
</evidence>
<evidence type="ECO:0000256" key="1">
    <source>
        <dbReference type="SAM" id="MobiDB-lite"/>
    </source>
</evidence>
<keyword evidence="3" id="KW-1185">Reference proteome</keyword>
<dbReference type="RefSeq" id="XP_062754204.1">
    <property type="nucleotide sequence ID" value="XM_062901548.1"/>
</dbReference>